<evidence type="ECO:0000259" key="10">
    <source>
        <dbReference type="PROSITE" id="PS50253"/>
    </source>
</evidence>
<dbReference type="CDD" id="cd00386">
    <property type="entry name" value="Heme_Cu_Oxidase_III_like"/>
    <property type="match status" value="1"/>
</dbReference>
<comment type="function">
    <text evidence="8">Component of the cytochrome c oxidase, the last enzyme in the mitochondrial electron transport chain which drives oxidative phosphorylation. The respiratory chain contains 3 multisubunit complexes succinate dehydrogenase (complex II, CII), ubiquinol-cytochrome c oxidoreductase (cytochrome b-c1 complex, complex III, CIII) and cytochrome c oxidase (complex IV, CIV), that cooperate to transfer electrons derived from NADH and succinate to molecular oxygen, creating an electrochemical gradient over the inner membrane that drives transmembrane transport and the ATP synthase. Cytochrome c oxidase is the component of the respiratory chain that catalyzes the reduction of oxygen to water. Electrons originating from reduced cytochrome c in the intermembrane space (IMS) are transferred via the dinuclear copper A center (CU(A)) of subunit 2 and heme A of subunit 1 to the active site in subunit 1, a binuclear center (BNC) formed by heme A3 and copper B (CU(B)). The BNC reduces molecular oxygen to 2 water molecules using 4 electrons from cytochrome c in the IMS and 4 protons from the mitochondrial matrix.</text>
</comment>
<dbReference type="GeneID" id="33374181"/>
<organism evidence="11">
    <name type="scientific">Caryophyllaeus brachycollis</name>
    <dbReference type="NCBI Taxonomy" id="1157996"/>
    <lineage>
        <taxon>Eukaryota</taxon>
        <taxon>Metazoa</taxon>
        <taxon>Spiralia</taxon>
        <taxon>Lophotrochozoa</taxon>
        <taxon>Platyhelminthes</taxon>
        <taxon>Cestoda</taxon>
        <taxon>Eucestoda</taxon>
        <taxon>Caryophyllidea</taxon>
        <taxon>Caryophyllaeidae</taxon>
        <taxon>Caryophyllaeus</taxon>
    </lineage>
</organism>
<keyword evidence="5" id="KW-1278">Translocase</keyword>
<keyword evidence="4 8" id="KW-0812">Transmembrane</keyword>
<sequence>MSVVPISCFILAPLLLWGLFTWHTVAFLLLLLIAFVVGALLVCELPTSDQHWAFLLFILTEVCLFVAFLHSCSWFFSSDLESVSDSLELPFVGCFLLLGSSISITGFHHILGWEHSSLLLVLTAVLGIGFILLQLIEFSEAIVGFSWNGFYSASLATVGLHFSHVGVGVLLMCLLLWLGPPRSGVHYCTLLTWYWHFVDYIWLLVYALVYVC</sequence>
<evidence type="ECO:0000256" key="8">
    <source>
        <dbReference type="RuleBase" id="RU003375"/>
    </source>
</evidence>
<feature type="transmembrane region" description="Helical" evidence="9">
    <location>
        <begin position="190"/>
        <end position="211"/>
    </location>
</feature>
<dbReference type="Pfam" id="PF00510">
    <property type="entry name" value="COX3"/>
    <property type="match status" value="1"/>
</dbReference>
<evidence type="ECO:0000256" key="7">
    <source>
        <dbReference type="ARBA" id="ARBA00023136"/>
    </source>
</evidence>
<evidence type="ECO:0000313" key="11">
    <source>
        <dbReference type="EMBL" id="AMA34311.1"/>
    </source>
</evidence>
<gene>
    <name evidence="11" type="primary">COX3</name>
</gene>
<dbReference type="RefSeq" id="YP_009407690.1">
    <property type="nucleotide sequence ID" value="NC_035430.1"/>
</dbReference>
<feature type="transmembrane region" description="Helical" evidence="9">
    <location>
        <begin position="89"/>
        <end position="111"/>
    </location>
</feature>
<dbReference type="GO" id="GO:0016020">
    <property type="term" value="C:membrane"/>
    <property type="evidence" value="ECO:0007669"/>
    <property type="project" value="UniProtKB-SubCell"/>
</dbReference>
<geneLocation type="mitochondrion" evidence="11"/>
<dbReference type="EMBL" id="KT028770">
    <property type="protein sequence ID" value="AMA34311.1"/>
    <property type="molecule type" value="Genomic_DNA"/>
</dbReference>
<feature type="transmembrane region" description="Helical" evidence="9">
    <location>
        <begin position="20"/>
        <end position="42"/>
    </location>
</feature>
<accession>A0A342K6D6</accession>
<evidence type="ECO:0000256" key="5">
    <source>
        <dbReference type="ARBA" id="ARBA00022967"/>
    </source>
</evidence>
<comment type="subcellular location">
    <subcellularLocation>
        <location evidence="1">Membrane</location>
        <topology evidence="1">Multi-pass membrane protein</topology>
    </subcellularLocation>
</comment>
<feature type="transmembrane region" description="Helical" evidence="9">
    <location>
        <begin position="118"/>
        <end position="136"/>
    </location>
</feature>
<dbReference type="GO" id="GO:0004129">
    <property type="term" value="F:cytochrome-c oxidase activity"/>
    <property type="evidence" value="ECO:0007669"/>
    <property type="project" value="InterPro"/>
</dbReference>
<dbReference type="SUPFAM" id="SSF81452">
    <property type="entry name" value="Cytochrome c oxidase subunit III-like"/>
    <property type="match status" value="1"/>
</dbReference>
<proteinExistence type="inferred from homology"/>
<keyword evidence="8 11" id="KW-0496">Mitochondrion</keyword>
<protein>
    <recommendedName>
        <fullName evidence="3 8">Cytochrome c oxidase subunit 3</fullName>
    </recommendedName>
</protein>
<dbReference type="InterPro" id="IPR035973">
    <property type="entry name" value="Cyt_c_oxidase_su3-like_sf"/>
</dbReference>
<keyword evidence="7 9" id="KW-0472">Membrane</keyword>
<feature type="transmembrane region" description="Helical" evidence="9">
    <location>
        <begin position="54"/>
        <end position="77"/>
    </location>
</feature>
<evidence type="ECO:0000256" key="2">
    <source>
        <dbReference type="ARBA" id="ARBA00010581"/>
    </source>
</evidence>
<evidence type="ECO:0000256" key="1">
    <source>
        <dbReference type="ARBA" id="ARBA00004141"/>
    </source>
</evidence>
<dbReference type="PANTHER" id="PTHR11403">
    <property type="entry name" value="CYTOCHROME C OXIDASE SUBUNIT III"/>
    <property type="match status" value="1"/>
</dbReference>
<dbReference type="PANTHER" id="PTHR11403:SF7">
    <property type="entry name" value="CYTOCHROME C OXIDASE SUBUNIT 3"/>
    <property type="match status" value="1"/>
</dbReference>
<dbReference type="InterPro" id="IPR000298">
    <property type="entry name" value="Cyt_c_oxidase-like_su3"/>
</dbReference>
<dbReference type="GO" id="GO:0019646">
    <property type="term" value="P:aerobic electron transport chain"/>
    <property type="evidence" value="ECO:0007669"/>
    <property type="project" value="InterPro"/>
</dbReference>
<dbReference type="CTD" id="4514"/>
<feature type="transmembrane region" description="Helical" evidence="9">
    <location>
        <begin position="156"/>
        <end position="178"/>
    </location>
</feature>
<keyword evidence="6 9" id="KW-1133">Transmembrane helix</keyword>
<evidence type="ECO:0000256" key="9">
    <source>
        <dbReference type="SAM" id="Phobius"/>
    </source>
</evidence>
<dbReference type="InterPro" id="IPR013833">
    <property type="entry name" value="Cyt_c_oxidase_su3_a-hlx"/>
</dbReference>
<evidence type="ECO:0000256" key="4">
    <source>
        <dbReference type="ARBA" id="ARBA00022692"/>
    </source>
</evidence>
<dbReference type="Gene3D" id="1.20.120.80">
    <property type="entry name" value="Cytochrome c oxidase, subunit III, four-helix bundle"/>
    <property type="match status" value="1"/>
</dbReference>
<evidence type="ECO:0000256" key="6">
    <source>
        <dbReference type="ARBA" id="ARBA00022989"/>
    </source>
</evidence>
<dbReference type="PROSITE" id="PS50253">
    <property type="entry name" value="COX3"/>
    <property type="match status" value="1"/>
</dbReference>
<name>A0A342K6D6_9CEST</name>
<reference evidence="11" key="1">
    <citation type="submission" date="2015-06" db="EMBL/GenBank/DDBJ databases">
        <title>Sequence Analysis of the Complete Mitochondrial Genome of Caryophyllaeus brachycollis in Cyprinus carpioauratus.</title>
        <authorList>
            <person name="Fang R."/>
            <person name="Chen L."/>
        </authorList>
    </citation>
    <scope>NUCLEOTIDE SEQUENCE</scope>
</reference>
<comment type="similarity">
    <text evidence="2 8">Belongs to the cytochrome c oxidase subunit 3 family.</text>
</comment>
<dbReference type="AlphaFoldDB" id="A0A342K6D6"/>
<evidence type="ECO:0000256" key="3">
    <source>
        <dbReference type="ARBA" id="ARBA00015944"/>
    </source>
</evidence>
<dbReference type="InterPro" id="IPR024791">
    <property type="entry name" value="Cyt_c/ubiquinol_Oxase_su3"/>
</dbReference>
<feature type="domain" description="Heme-copper oxidase subunit III family profile" evidence="10">
    <location>
        <begin position="52"/>
        <end position="212"/>
    </location>
</feature>